<evidence type="ECO:0000256" key="10">
    <source>
        <dbReference type="ARBA" id="ARBA00023157"/>
    </source>
</evidence>
<feature type="compositionally biased region" description="Acidic residues" evidence="15">
    <location>
        <begin position="1322"/>
        <end position="1333"/>
    </location>
</feature>
<keyword evidence="6" id="KW-0130">Cell adhesion</keyword>
<dbReference type="PANTHER" id="PTHR13817:SF55">
    <property type="entry name" value="PROTEIN SIDEKICK-1"/>
    <property type="match status" value="1"/>
</dbReference>
<dbReference type="FunFam" id="2.60.40.10:FF:000028">
    <property type="entry name" value="Neuronal cell adhesion molecule"/>
    <property type="match status" value="1"/>
</dbReference>
<evidence type="ECO:0000256" key="13">
    <source>
        <dbReference type="ARBA" id="ARBA00034103"/>
    </source>
</evidence>
<evidence type="ECO:0000313" key="19">
    <source>
        <dbReference type="Proteomes" id="UP001335648"/>
    </source>
</evidence>
<keyword evidence="11" id="KW-0325">Glycoprotein</keyword>
<keyword evidence="10" id="KW-1015">Disulfide bond</keyword>
<dbReference type="PANTHER" id="PTHR13817">
    <property type="entry name" value="TITIN"/>
    <property type="match status" value="1"/>
</dbReference>
<sequence length="1427" mass="156642">MVQWQPPPEPQLNGVLRGYVLRYRLAGLPGDYQEKNISSPETNYCLLKDLIIWTQYQIQVAAFTGAGLGVYSSAVTEYTLQGVPTAPPQEVEVLAINSTTIRFTWSPPPQQFINGINQGYKLLVWPEKSPEEVIVVTITPDYPGSRHTGLVSGLKKFNWYFGSTLCFTTPGDGPRSSPILLQTHEDTPGPVRHLSFTAILDTSLRVSWAEPEDKNGIITGYVLWWEVPGVESGRVERTLSNSTLQHQLTGLTSTTLYTLQVAALTAAGRGVVTPSTISTGVPPELPGSPSHLVISNISPRTATLRFRPGSDGKTGISQWIVEGQVVKDDRKEDIWTVVYQKDNQPDADSVEIPDLSPFTKYRFRMRQANIVGSSNISAPSRLIQTLQDAPDSHPSNLTLLSATQTSLRFNWKPLPETEFNSSPETVGYRLRVWRTDGQGEDRTEDVEREGGTSETTVEGLNPFTQYQVQIQAYNSIGSGPWSHTVAALTAESVPSGSPVNVTTEAVSSTRILLKWSPLPQAQKNGIILGYKVIYNEKDSEGPPSVQVAEGEGSVTLILSGLKRYTVYELQVLAYTRMGDGPQSGPLLLRTREDVPGPPVRMVFPEVRLSSVRVVWQPPTNPNGIILGYQISYCLDSRDPQRWTTVEVGSTARQFTVTGLSSEQAYVFRLTARTAVGWGEEQEALVVTTERRERPQPPRKLSVPQEGVESRHVRLHWVTGSSGSSPLRYFTLQAKELPNGDWNAHTADIPHNGTTWTADRLKPFTSYKFRMLATNDVGDSVLSKETEAVTTLQDVPEEPPVILAVKPTTTTSVMVQWKKPNDTSINGVLTGYRLYYRELQVNVSTFVEAEVRATKNNTTSALITTKSTFKTVSSAALTEFELTQLKKFKRYQIVMTSYNIIGESPPSTPVEVSVGEAAPSVAPQSIKVSAVSPSTLEVTWDTPPLETQNGLIQGYKIHYWERDKQNQSEKVKVIFVPDTRVQLSNLTSYTPYLVTLTAFNTAGDGPPSDPRGARTMQSAPSAPSYLSFSEVTGGSVNVSWGAPLTPNGQLEGYRIIYQPTAPVQGVSKLVTVDVRGSWQRWLKVRDLIRGATYAFSVQALTVSYGPPVHANVSAQPVQGSPGSPIEMSITKAASALTIHWSDGETGAAPVTGYVIEARPSDEGVWDSFIRVLPPRQPIRFRAAGAPEPSTPSAALAALSERPFYEEWWFLLVMALVGIILILVLVFTLLLHGHSSKYKACGTGKHMSTVEESVTLDNGGFTALELNSRTINNKNSFLKKNGTRSPPRPSPGGLHYSDEDICNNYNGAALTESTTLTEKPTEVSESELTDSDYEDEQPKHSFVNHYMSDPTYYNSWKRQPKTLKPIGSPFGYEECATADTEPYYQTVVTQHSTGGAYTPTGQPALTHVNPNTNPPPGSRTPVTGFSSFV</sequence>
<keyword evidence="9 16" id="KW-0472">Membrane</keyword>
<gene>
    <name evidence="18" type="ORF">CesoFtcFv8_008734</name>
</gene>
<dbReference type="SUPFAM" id="SSF49265">
    <property type="entry name" value="Fibronectin type III"/>
    <property type="match status" value="7"/>
</dbReference>
<feature type="domain" description="Fibronectin type-III" evidence="17">
    <location>
        <begin position="798"/>
        <end position="916"/>
    </location>
</feature>
<evidence type="ECO:0000313" key="18">
    <source>
        <dbReference type="EMBL" id="KAK5899235.1"/>
    </source>
</evidence>
<dbReference type="GO" id="GO:0007416">
    <property type="term" value="P:synapse assembly"/>
    <property type="evidence" value="ECO:0007669"/>
    <property type="project" value="TreeGrafter"/>
</dbReference>
<reference evidence="18 19" key="1">
    <citation type="journal article" date="2023" name="Mol. Biol. Evol.">
        <title>Genomics of Secondarily Temperate Adaptation in the Only Non-Antarctic Icefish.</title>
        <authorList>
            <person name="Rivera-Colon A.G."/>
            <person name="Rayamajhi N."/>
            <person name="Minhas B.F."/>
            <person name="Madrigal G."/>
            <person name="Bilyk K.T."/>
            <person name="Yoon V."/>
            <person name="Hune M."/>
            <person name="Gregory S."/>
            <person name="Cheng C.H.C."/>
            <person name="Catchen J.M."/>
        </authorList>
    </citation>
    <scope>NUCLEOTIDE SEQUENCE [LARGE SCALE GENOMIC DNA]</scope>
    <source>
        <strain evidence="18">JC2023a</strain>
    </source>
</reference>
<dbReference type="InterPro" id="IPR050964">
    <property type="entry name" value="Striated_Muscle_Regulatory"/>
</dbReference>
<keyword evidence="5" id="KW-0677">Repeat</keyword>
<keyword evidence="2" id="KW-1003">Cell membrane</keyword>
<evidence type="ECO:0000256" key="12">
    <source>
        <dbReference type="ARBA" id="ARBA00023319"/>
    </source>
</evidence>
<feature type="domain" description="Fibronectin type-III" evidence="17">
    <location>
        <begin position="921"/>
        <end position="1017"/>
    </location>
</feature>
<dbReference type="Gene3D" id="2.60.40.10">
    <property type="entry name" value="Immunoglobulins"/>
    <property type="match status" value="12"/>
</dbReference>
<dbReference type="FunFam" id="2.60.40.10:FF:000209">
    <property type="entry name" value="Sidekick cell adhesion molecule 2"/>
    <property type="match status" value="1"/>
</dbReference>
<dbReference type="FunFam" id="2.60.40.10:FF:000231">
    <property type="entry name" value="Sidekick cell adhesion molecule 2"/>
    <property type="match status" value="1"/>
</dbReference>
<protein>
    <recommendedName>
        <fullName evidence="17">Fibronectin type-III domain-containing protein</fullName>
    </recommendedName>
</protein>
<accession>A0AAN8CB60</accession>
<organism evidence="18 19">
    <name type="scientific">Champsocephalus esox</name>
    <name type="common">pike icefish</name>
    <dbReference type="NCBI Taxonomy" id="159716"/>
    <lineage>
        <taxon>Eukaryota</taxon>
        <taxon>Metazoa</taxon>
        <taxon>Chordata</taxon>
        <taxon>Craniata</taxon>
        <taxon>Vertebrata</taxon>
        <taxon>Euteleostomi</taxon>
        <taxon>Actinopterygii</taxon>
        <taxon>Neopterygii</taxon>
        <taxon>Teleostei</taxon>
        <taxon>Neoteleostei</taxon>
        <taxon>Acanthomorphata</taxon>
        <taxon>Eupercaria</taxon>
        <taxon>Perciformes</taxon>
        <taxon>Notothenioidei</taxon>
        <taxon>Channichthyidae</taxon>
        <taxon>Champsocephalus</taxon>
    </lineage>
</organism>
<evidence type="ECO:0000256" key="15">
    <source>
        <dbReference type="SAM" id="MobiDB-lite"/>
    </source>
</evidence>
<dbReference type="CDD" id="cd00063">
    <property type="entry name" value="FN3"/>
    <property type="match status" value="11"/>
</dbReference>
<keyword evidence="19" id="KW-1185">Reference proteome</keyword>
<evidence type="ECO:0000259" key="17">
    <source>
        <dbReference type="PROSITE" id="PS50853"/>
    </source>
</evidence>
<keyword evidence="7 16" id="KW-1133">Transmembrane helix</keyword>
<keyword evidence="3 16" id="KW-0812">Transmembrane</keyword>
<feature type="domain" description="Fibronectin type-III" evidence="17">
    <location>
        <begin position="1"/>
        <end position="82"/>
    </location>
</feature>
<evidence type="ECO:0000256" key="6">
    <source>
        <dbReference type="ARBA" id="ARBA00022889"/>
    </source>
</evidence>
<feature type="region of interest" description="Disordered" evidence="15">
    <location>
        <begin position="1273"/>
        <end position="1294"/>
    </location>
</feature>
<dbReference type="FunFam" id="2.60.40.10:FF:000434">
    <property type="entry name" value="Sidekick cell adhesion molecule 2"/>
    <property type="match status" value="1"/>
</dbReference>
<feature type="region of interest" description="Disordered" evidence="15">
    <location>
        <begin position="1310"/>
        <end position="1334"/>
    </location>
</feature>
<feature type="domain" description="Fibronectin type-III" evidence="17">
    <location>
        <begin position="393"/>
        <end position="492"/>
    </location>
</feature>
<dbReference type="FunFam" id="2.60.40.10:FF:000158">
    <property type="entry name" value="Sidekick cell adhesion molecule 2"/>
    <property type="match status" value="1"/>
</dbReference>
<dbReference type="SMART" id="SM00060">
    <property type="entry name" value="FN3"/>
    <property type="match status" value="12"/>
</dbReference>
<feature type="domain" description="Fibronectin type-III" evidence="17">
    <location>
        <begin position="288"/>
        <end position="388"/>
    </location>
</feature>
<evidence type="ECO:0000256" key="5">
    <source>
        <dbReference type="ARBA" id="ARBA00022737"/>
    </source>
</evidence>
<feature type="region of interest" description="Disordered" evidence="15">
    <location>
        <begin position="436"/>
        <end position="455"/>
    </location>
</feature>
<feature type="transmembrane region" description="Helical" evidence="16">
    <location>
        <begin position="1206"/>
        <end position="1229"/>
    </location>
</feature>
<feature type="domain" description="Fibronectin type-III" evidence="17">
    <location>
        <begin position="497"/>
        <end position="593"/>
    </location>
</feature>
<dbReference type="FunFam" id="2.60.40.10:FF:000271">
    <property type="entry name" value="Sidekick cell adhesion molecule 2"/>
    <property type="match status" value="1"/>
</dbReference>
<dbReference type="Proteomes" id="UP001335648">
    <property type="component" value="Unassembled WGS sequence"/>
</dbReference>
<comment type="caution">
    <text evidence="18">The sequence shown here is derived from an EMBL/GenBank/DDBJ whole genome shotgun (WGS) entry which is preliminary data.</text>
</comment>
<evidence type="ECO:0000256" key="8">
    <source>
        <dbReference type="ARBA" id="ARBA00023018"/>
    </source>
</evidence>
<comment type="subcellular location">
    <subcellularLocation>
        <location evidence="1">Cell membrane</location>
        <topology evidence="1">Single-pass type I membrane protein</topology>
    </subcellularLocation>
    <subcellularLocation>
        <location evidence="13">Synapse</location>
    </subcellularLocation>
</comment>
<dbReference type="FunFam" id="2.60.40.10:FF:000093">
    <property type="entry name" value="Down syndrome cell adhesion molecule, isoform B"/>
    <property type="match status" value="1"/>
</dbReference>
<evidence type="ECO:0000256" key="4">
    <source>
        <dbReference type="ARBA" id="ARBA00022729"/>
    </source>
</evidence>
<proteinExistence type="inferred from homology"/>
<dbReference type="PROSITE" id="PS50853">
    <property type="entry name" value="FN3"/>
    <property type="match status" value="11"/>
</dbReference>
<feature type="domain" description="Fibronectin type-III" evidence="17">
    <location>
        <begin position="696"/>
        <end position="793"/>
    </location>
</feature>
<dbReference type="GO" id="GO:0005886">
    <property type="term" value="C:plasma membrane"/>
    <property type="evidence" value="ECO:0007669"/>
    <property type="project" value="UniProtKB-SubCell"/>
</dbReference>
<dbReference type="FunFam" id="2.60.40.10:FF:000202">
    <property type="entry name" value="Sidekick cell adhesion molecule 1"/>
    <property type="match status" value="1"/>
</dbReference>
<evidence type="ECO:0000256" key="16">
    <source>
        <dbReference type="SAM" id="Phobius"/>
    </source>
</evidence>
<feature type="region of interest" description="Disordered" evidence="15">
    <location>
        <begin position="1406"/>
        <end position="1427"/>
    </location>
</feature>
<dbReference type="GO" id="GO:0045202">
    <property type="term" value="C:synapse"/>
    <property type="evidence" value="ECO:0007669"/>
    <property type="project" value="UniProtKB-SubCell"/>
</dbReference>
<evidence type="ECO:0000256" key="14">
    <source>
        <dbReference type="ARBA" id="ARBA00061621"/>
    </source>
</evidence>
<name>A0AAN8CB60_9TELE</name>
<dbReference type="FunFam" id="2.60.40.10:FF:000360">
    <property type="entry name" value="Sidekick cell adhesion molecule 2"/>
    <property type="match status" value="1"/>
</dbReference>
<dbReference type="Pfam" id="PF00041">
    <property type="entry name" value="fn3"/>
    <property type="match status" value="10"/>
</dbReference>
<dbReference type="GO" id="GO:0007156">
    <property type="term" value="P:homophilic cell adhesion via plasma membrane adhesion molecules"/>
    <property type="evidence" value="ECO:0007669"/>
    <property type="project" value="TreeGrafter"/>
</dbReference>
<dbReference type="EMBL" id="JAULUE010002052">
    <property type="protein sequence ID" value="KAK5899235.1"/>
    <property type="molecule type" value="Genomic_DNA"/>
</dbReference>
<feature type="domain" description="Fibronectin type-III" evidence="17">
    <location>
        <begin position="190"/>
        <end position="284"/>
    </location>
</feature>
<dbReference type="InterPro" id="IPR003961">
    <property type="entry name" value="FN3_dom"/>
</dbReference>
<feature type="domain" description="Fibronectin type-III" evidence="17">
    <location>
        <begin position="87"/>
        <end position="186"/>
    </location>
</feature>
<evidence type="ECO:0000256" key="2">
    <source>
        <dbReference type="ARBA" id="ARBA00022475"/>
    </source>
</evidence>
<feature type="domain" description="Fibronectin type-III" evidence="17">
    <location>
        <begin position="1021"/>
        <end position="1118"/>
    </location>
</feature>
<evidence type="ECO:0000256" key="3">
    <source>
        <dbReference type="ARBA" id="ARBA00022692"/>
    </source>
</evidence>
<evidence type="ECO:0000256" key="11">
    <source>
        <dbReference type="ARBA" id="ARBA00023180"/>
    </source>
</evidence>
<keyword evidence="8" id="KW-0770">Synapse</keyword>
<keyword evidence="4" id="KW-0732">Signal</keyword>
<dbReference type="FunFam" id="2.60.40.10:FF:000177">
    <property type="entry name" value="Sidekick cell adhesion molecule 2"/>
    <property type="match status" value="1"/>
</dbReference>
<evidence type="ECO:0000256" key="1">
    <source>
        <dbReference type="ARBA" id="ARBA00004251"/>
    </source>
</evidence>
<keyword evidence="12" id="KW-0393">Immunoglobulin domain</keyword>
<evidence type="ECO:0000256" key="7">
    <source>
        <dbReference type="ARBA" id="ARBA00022989"/>
    </source>
</evidence>
<dbReference type="InterPro" id="IPR013783">
    <property type="entry name" value="Ig-like_fold"/>
</dbReference>
<feature type="compositionally biased region" description="Polar residues" evidence="15">
    <location>
        <begin position="1418"/>
        <end position="1427"/>
    </location>
</feature>
<dbReference type="PRINTS" id="PR00014">
    <property type="entry name" value="FNTYPEIII"/>
</dbReference>
<comment type="similarity">
    <text evidence="14">Belongs to the sidekick family.</text>
</comment>
<evidence type="ECO:0000256" key="9">
    <source>
        <dbReference type="ARBA" id="ARBA00023136"/>
    </source>
</evidence>
<dbReference type="InterPro" id="IPR036116">
    <property type="entry name" value="FN3_sf"/>
</dbReference>
<feature type="domain" description="Fibronectin type-III" evidence="17">
    <location>
        <begin position="597"/>
        <end position="691"/>
    </location>
</feature>